<evidence type="ECO:0000313" key="1">
    <source>
        <dbReference type="EMBL" id="KNZ46661.1"/>
    </source>
</evidence>
<name>A0A0L6UDQ7_9BASI</name>
<protein>
    <submittedName>
        <fullName evidence="1">Uncharacterized protein</fullName>
    </submittedName>
</protein>
<dbReference type="EMBL" id="LAVV01012472">
    <property type="protein sequence ID" value="KNZ46661.1"/>
    <property type="molecule type" value="Genomic_DNA"/>
</dbReference>
<keyword evidence="2" id="KW-1185">Reference proteome</keyword>
<comment type="caution">
    <text evidence="1">The sequence shown here is derived from an EMBL/GenBank/DDBJ whole genome shotgun (WGS) entry which is preliminary data.</text>
</comment>
<gene>
    <name evidence="1" type="ORF">VP01_707g1</name>
</gene>
<feature type="non-terminal residue" evidence="1">
    <location>
        <position position="1"/>
    </location>
</feature>
<reference evidence="1 2" key="1">
    <citation type="submission" date="2015-08" db="EMBL/GenBank/DDBJ databases">
        <title>Next Generation Sequencing and Analysis of the Genome of Puccinia sorghi L Schw, the Causal Agent of Maize Common Rust.</title>
        <authorList>
            <person name="Rochi L."/>
            <person name="Burguener G."/>
            <person name="Darino M."/>
            <person name="Turjanski A."/>
            <person name="Kreff E."/>
            <person name="Dieguez M.J."/>
            <person name="Sacco F."/>
        </authorList>
    </citation>
    <scope>NUCLEOTIDE SEQUENCE [LARGE SCALE GENOMIC DNA]</scope>
    <source>
        <strain evidence="1 2">RO10H11247</strain>
    </source>
</reference>
<dbReference type="AlphaFoldDB" id="A0A0L6UDQ7"/>
<dbReference type="Proteomes" id="UP000037035">
    <property type="component" value="Unassembled WGS sequence"/>
</dbReference>
<evidence type="ECO:0000313" key="2">
    <source>
        <dbReference type="Proteomes" id="UP000037035"/>
    </source>
</evidence>
<dbReference type="VEuPathDB" id="FungiDB:VP01_707g1"/>
<proteinExistence type="predicted"/>
<organism evidence="1 2">
    <name type="scientific">Puccinia sorghi</name>
    <dbReference type="NCBI Taxonomy" id="27349"/>
    <lineage>
        <taxon>Eukaryota</taxon>
        <taxon>Fungi</taxon>
        <taxon>Dikarya</taxon>
        <taxon>Basidiomycota</taxon>
        <taxon>Pucciniomycotina</taxon>
        <taxon>Pucciniomycetes</taxon>
        <taxon>Pucciniales</taxon>
        <taxon>Pucciniaceae</taxon>
        <taxon>Puccinia</taxon>
    </lineage>
</organism>
<accession>A0A0L6UDQ7</accession>
<sequence>SEKRGSLYAFPRSSLRTKIHPPFLEFQLELPCPQLANDIRTRARLIAITNWSFFRSTNEQSLLDRGLTVGVTCLLCGGVPHLEEYVSGLNNLTI</sequence>